<reference evidence="2" key="1">
    <citation type="submission" date="2016-04" db="EMBL/GenBank/DDBJ databases">
        <authorList>
            <person name="Nguyen H.D."/>
            <person name="Samba Siva P."/>
            <person name="Cullis J."/>
            <person name="Levesque C.A."/>
            <person name="Hambleton S."/>
        </authorList>
    </citation>
    <scope>NUCLEOTIDE SEQUENCE</scope>
    <source>
        <strain evidence="2">DAOMC 236416</strain>
    </source>
</reference>
<feature type="region of interest" description="Disordered" evidence="1">
    <location>
        <begin position="281"/>
        <end position="308"/>
    </location>
</feature>
<evidence type="ECO:0000313" key="3">
    <source>
        <dbReference type="Proteomes" id="UP000077521"/>
    </source>
</evidence>
<reference evidence="2" key="2">
    <citation type="journal article" date="2019" name="IMA Fungus">
        <title>Genome sequencing and comparison of five Tilletia species to identify candidate genes for the detection of regulated species infecting wheat.</title>
        <authorList>
            <person name="Nguyen H.D.T."/>
            <person name="Sultana T."/>
            <person name="Kesanakurti P."/>
            <person name="Hambleton S."/>
        </authorList>
    </citation>
    <scope>NUCLEOTIDE SEQUENCE</scope>
    <source>
        <strain evidence="2">DAOMC 236416</strain>
    </source>
</reference>
<dbReference type="Gene3D" id="1.25.40.10">
    <property type="entry name" value="Tetratricopeptide repeat domain"/>
    <property type="match status" value="1"/>
</dbReference>
<dbReference type="SUPFAM" id="SSF48452">
    <property type="entry name" value="TPR-like"/>
    <property type="match status" value="1"/>
</dbReference>
<sequence length="853" mass="95661">MSASTSTSTSFGDEFAAADNFMMDPDCDDSATFIEDNPDYRPFSLYFGMEHEWFPHTTPPAILNLFSQLARAEKISSNAILEGTKVGIDILQQSEKTALLRHEGRWFVQRALDFLNLVAAENKVPGHRLAVPGSLKDLCVRSIVEEMEKFKKLVDKHHECSTVMRSQVRKQHKTEATERIWKQRETIRECKKKFGYASKMDRIASSPNCPSTAPAVTLMAIKTLYDRTVSFGGTLMSLQIDARLAAFPPLEVLLDLANFFQAIESAENEVEEARSCKRLRESSIDGQDSHEDSLEINAGPQPETSVLSVPSDFTKSLLRSLAPDRLAFETMDQLTESKNDLYQLLASMFWQWPIDDQLLIGKDCFVSLQCQCIAFAQALLFDEAAVFCELLVVLCREEEERSPSIKNKVKLAATLGALSVLLKPTLNGFDATQAAEEGIKILQPLFKTNPGRYIGLMAALKATNAKALLNAGGGLRYQGDKIRMLRKAYRIAEEASKLSHKHLDALATNINISRTFAQALHIQALAGKTVIERLWDHQTQKQYPSFPLLPAAQIEGAKRSPSPFEKSKLLKRLIADTNIEVVNALVKVSERSIQLYRELIEQVPNLYEPLLGEALILKAHLLNFFSPQALDAFGEATAFYDHLSSTFPRQFDEPATRAYTGLAKRQRWGNDLDGAADSYQKALDHLLEPLGTNEIKTDAQRKQSGRAHSLKTHRPIICFQLERYEEGLADLERVGEFLGGRDGKIHCSMMEEMAVKGCCYWLLGRLKEAGEVLKSSLQPIIEDQDMMRRIGSTSSYRQWDDHRGNILTLGWQGAVKSAMGDHIHALKDGEQAVKALRKGRSKAETRYSEHFKL</sequence>
<dbReference type="AlphaFoldDB" id="A0A8T8SDN7"/>
<name>A0A8T8SDN7_9BASI</name>
<accession>A0A8T8SDN7</accession>
<comment type="caution">
    <text evidence="2">The sequence shown here is derived from an EMBL/GenBank/DDBJ whole genome shotgun (WGS) entry which is preliminary data.</text>
</comment>
<feature type="compositionally biased region" description="Basic and acidic residues" evidence="1">
    <location>
        <begin position="281"/>
        <end position="293"/>
    </location>
</feature>
<dbReference type="EMBL" id="LWDF02001633">
    <property type="protein sequence ID" value="KAE8237794.1"/>
    <property type="molecule type" value="Genomic_DNA"/>
</dbReference>
<evidence type="ECO:0000313" key="2">
    <source>
        <dbReference type="EMBL" id="KAE8237794.1"/>
    </source>
</evidence>
<keyword evidence="3" id="KW-1185">Reference proteome</keyword>
<feature type="non-terminal residue" evidence="2">
    <location>
        <position position="1"/>
    </location>
</feature>
<protein>
    <submittedName>
        <fullName evidence="2">Uncharacterized protein</fullName>
    </submittedName>
</protein>
<evidence type="ECO:0000256" key="1">
    <source>
        <dbReference type="SAM" id="MobiDB-lite"/>
    </source>
</evidence>
<organism evidence="2 3">
    <name type="scientific">Tilletia indica</name>
    <dbReference type="NCBI Taxonomy" id="43049"/>
    <lineage>
        <taxon>Eukaryota</taxon>
        <taxon>Fungi</taxon>
        <taxon>Dikarya</taxon>
        <taxon>Basidiomycota</taxon>
        <taxon>Ustilaginomycotina</taxon>
        <taxon>Exobasidiomycetes</taxon>
        <taxon>Tilletiales</taxon>
        <taxon>Tilletiaceae</taxon>
        <taxon>Tilletia</taxon>
    </lineage>
</organism>
<proteinExistence type="predicted"/>
<dbReference type="Proteomes" id="UP000077521">
    <property type="component" value="Unassembled WGS sequence"/>
</dbReference>
<gene>
    <name evidence="2" type="ORF">A4X13_0g8637</name>
</gene>
<dbReference type="InterPro" id="IPR011990">
    <property type="entry name" value="TPR-like_helical_dom_sf"/>
</dbReference>